<comment type="similarity">
    <text evidence="1">Belongs to the aspartyl/asparaginyl beta-hydroxylase family.</text>
</comment>
<dbReference type="SUPFAM" id="SSF51197">
    <property type="entry name" value="Clavaminate synthase-like"/>
    <property type="match status" value="1"/>
</dbReference>
<dbReference type="GO" id="GO:0051213">
    <property type="term" value="F:dioxygenase activity"/>
    <property type="evidence" value="ECO:0007669"/>
    <property type="project" value="UniProtKB-KW"/>
</dbReference>
<dbReference type="Gene3D" id="2.60.120.330">
    <property type="entry name" value="B-lactam Antibiotic, Isopenicillin N Synthase, Chain"/>
    <property type="match status" value="1"/>
</dbReference>
<evidence type="ECO:0000259" key="4">
    <source>
        <dbReference type="Pfam" id="PF05118"/>
    </source>
</evidence>
<dbReference type="RefSeq" id="WP_245793192.1">
    <property type="nucleotide sequence ID" value="NZ_FQWZ01000003.1"/>
</dbReference>
<dbReference type="Proteomes" id="UP000199758">
    <property type="component" value="Unassembled WGS sequence"/>
</dbReference>
<proteinExistence type="inferred from homology"/>
<dbReference type="EMBL" id="FQWZ01000003">
    <property type="protein sequence ID" value="SHG86939.1"/>
    <property type="molecule type" value="Genomic_DNA"/>
</dbReference>
<sequence length="272" mass="30787">MNSPPPLDGSSLLPYAPKPGFETGRAHRLGPQPGVIKRAAIAAQTALESAIARVSRLHDQPVYAVEDFPWVAAVEAYWPAIRAELDSILLERMQLPSFHEILDEVRTITQDDQWKTFWLVGAGIDTRANAARCPQTMAALQRIPGVVNAFFSMLAPGKIVPAHRGAYNGILRYHLGVRVPQPHWLAGIRVADRICHWQDGASLIFDDSFNHEAWNGTDDWRVVLFVDFARPLKPPFDGLHRALLRAGALLPLMRRARQRHRQWQQRFERTRH</sequence>
<evidence type="ECO:0000313" key="5">
    <source>
        <dbReference type="EMBL" id="SHG86939.1"/>
    </source>
</evidence>
<keyword evidence="3" id="KW-0560">Oxidoreductase</keyword>
<evidence type="ECO:0000256" key="1">
    <source>
        <dbReference type="ARBA" id="ARBA00007730"/>
    </source>
</evidence>
<dbReference type="InterPro" id="IPR051821">
    <property type="entry name" value="Asp/Asn_beta-hydroxylase"/>
</dbReference>
<name>A0A1M5NCM6_9GAMM</name>
<feature type="domain" description="Aspartyl/asparaginy/proline hydroxylase" evidence="4">
    <location>
        <begin position="76"/>
        <end position="231"/>
    </location>
</feature>
<accession>A0A1M5NCM6</accession>
<dbReference type="STRING" id="490188.SAMN04488068_1756"/>
<evidence type="ECO:0000313" key="6">
    <source>
        <dbReference type="Proteomes" id="UP000199758"/>
    </source>
</evidence>
<dbReference type="InterPro" id="IPR027443">
    <property type="entry name" value="IPNS-like_sf"/>
</dbReference>
<organism evidence="5 6">
    <name type="scientific">Hydrocarboniphaga daqingensis</name>
    <dbReference type="NCBI Taxonomy" id="490188"/>
    <lineage>
        <taxon>Bacteria</taxon>
        <taxon>Pseudomonadati</taxon>
        <taxon>Pseudomonadota</taxon>
        <taxon>Gammaproteobacteria</taxon>
        <taxon>Nevskiales</taxon>
        <taxon>Nevskiaceae</taxon>
        <taxon>Hydrocarboniphaga</taxon>
    </lineage>
</organism>
<gene>
    <name evidence="5" type="ORF">SAMN04488068_1756</name>
</gene>
<protein>
    <submittedName>
        <fullName evidence="5">Beta-hydroxylase</fullName>
    </submittedName>
</protein>
<keyword evidence="6" id="KW-1185">Reference proteome</keyword>
<evidence type="ECO:0000256" key="2">
    <source>
        <dbReference type="ARBA" id="ARBA00022964"/>
    </source>
</evidence>
<dbReference type="InterPro" id="IPR007803">
    <property type="entry name" value="Asp/Arg/Pro-Hydrxlase"/>
</dbReference>
<dbReference type="GO" id="GO:0016020">
    <property type="term" value="C:membrane"/>
    <property type="evidence" value="ECO:0007669"/>
    <property type="project" value="TreeGrafter"/>
</dbReference>
<keyword evidence="2" id="KW-0223">Dioxygenase</keyword>
<dbReference type="AlphaFoldDB" id="A0A1M5NCM6"/>
<reference evidence="5 6" key="1">
    <citation type="submission" date="2016-11" db="EMBL/GenBank/DDBJ databases">
        <authorList>
            <person name="Jaros S."/>
            <person name="Januszkiewicz K."/>
            <person name="Wedrychowicz H."/>
        </authorList>
    </citation>
    <scope>NUCLEOTIDE SEQUENCE [LARGE SCALE GENOMIC DNA]</scope>
    <source>
        <strain evidence="5 6">CGMCC 1.7049</strain>
    </source>
</reference>
<dbReference type="Pfam" id="PF05118">
    <property type="entry name" value="Asp_Arg_Hydrox"/>
    <property type="match status" value="1"/>
</dbReference>
<evidence type="ECO:0000256" key="3">
    <source>
        <dbReference type="ARBA" id="ARBA00023002"/>
    </source>
</evidence>
<dbReference type="PANTHER" id="PTHR46332:SF5">
    <property type="entry name" value="ASPARTATE BETA-HYDROXYLASE DOMAIN CONTAINING 2"/>
    <property type="match status" value="1"/>
</dbReference>
<dbReference type="PANTHER" id="PTHR46332">
    <property type="entry name" value="ASPARTATE BETA-HYDROXYLASE DOMAIN-CONTAINING PROTEIN 2"/>
    <property type="match status" value="1"/>
</dbReference>